<comment type="caution">
    <text evidence="2">The sequence shown here is derived from an EMBL/GenBank/DDBJ whole genome shotgun (WGS) entry which is preliminary data.</text>
</comment>
<feature type="region of interest" description="Disordered" evidence="1">
    <location>
        <begin position="583"/>
        <end position="605"/>
    </location>
</feature>
<organism evidence="2 3">
    <name type="scientific">Paramuricea clavata</name>
    <name type="common">Red gorgonian</name>
    <name type="synonym">Violescent sea-whip</name>
    <dbReference type="NCBI Taxonomy" id="317549"/>
    <lineage>
        <taxon>Eukaryota</taxon>
        <taxon>Metazoa</taxon>
        <taxon>Cnidaria</taxon>
        <taxon>Anthozoa</taxon>
        <taxon>Octocorallia</taxon>
        <taxon>Malacalcyonacea</taxon>
        <taxon>Plexauridae</taxon>
        <taxon>Paramuricea</taxon>
    </lineage>
</organism>
<feature type="compositionally biased region" description="Basic residues" evidence="1">
    <location>
        <begin position="302"/>
        <end position="311"/>
    </location>
</feature>
<dbReference type="AlphaFoldDB" id="A0A7D9I0P3"/>
<evidence type="ECO:0000313" key="2">
    <source>
        <dbReference type="EMBL" id="CAB3997449.1"/>
    </source>
</evidence>
<keyword evidence="3" id="KW-1185">Reference proteome</keyword>
<reference evidence="2" key="1">
    <citation type="submission" date="2020-04" db="EMBL/GenBank/DDBJ databases">
        <authorList>
            <person name="Alioto T."/>
            <person name="Alioto T."/>
            <person name="Gomez Garrido J."/>
        </authorList>
    </citation>
    <scope>NUCLEOTIDE SEQUENCE</scope>
    <source>
        <strain evidence="2">A484AB</strain>
    </source>
</reference>
<dbReference type="InterPro" id="IPR038398">
    <property type="entry name" value="NCD2_sf"/>
</dbReference>
<sequence length="605" mass="68196">MEDIPENEFIKVLVEHGERRKVVSIEKDENLDQVKNKVKKNFEIRGAIVLQEYDEEWEAWLDLENTQSLRHQQKLKCVATADKEEQTALADGKMSTTSTAASVDIGSTCKKQLTISKVRNKISLGPEVAKTNEIEQQHQLVQFSTDDLRKKSEIYHCTNPTRYQQSVNDAVFELCKGDPVLVLSKGKLFEEARKKVDSVGYDYVKKVSRSNVYGSASQPRKSKRKYIAADIRASRIKELSNSISSLSETIELLTKQEQHYSNAEKFLQAAEINSSILEKGKQKWKLEKEMKMLSKAESKSKSSAKKKCKQQKRNEKQSSVNVSPSGINMYVTSSAPSTNVQSSDPNENDTDERPWPLLREDATVGMTINTHTSSVSPPTTIVEGDSDFQKSPKKYAKQNLTVGRKLNADTFVTCIKDMTLDEYSVAVKRHCNDCHKVRSCSKCKPVLEAINEIEYVDGLDFTKLASCVAKYVPQNCLSSGIDKENLKLLCELASSEKDRRLIRVASCQGKSGNEAKRLGVSNLNKEKKMIYDAMQEYLEIKQAVNKIAQAKIVNMEPDNDSDTTTCDSSEGKLCVWIADDESEEQNMSVTDKENRRDSTYFTKPS</sequence>
<dbReference type="EMBL" id="CACRXK020003100">
    <property type="protein sequence ID" value="CAB3997449.1"/>
    <property type="molecule type" value="Genomic_DNA"/>
</dbReference>
<gene>
    <name evidence="2" type="ORF">PACLA_8A046391</name>
</gene>
<protein>
    <submittedName>
        <fullName evidence="2">Uncharacterized protein</fullName>
    </submittedName>
</protein>
<dbReference type="Proteomes" id="UP001152795">
    <property type="component" value="Unassembled WGS sequence"/>
</dbReference>
<feature type="region of interest" description="Disordered" evidence="1">
    <location>
        <begin position="292"/>
        <end position="354"/>
    </location>
</feature>
<dbReference type="Gene3D" id="1.20.120.2010">
    <property type="entry name" value="NAB conserved domain 2"/>
    <property type="match status" value="1"/>
</dbReference>
<evidence type="ECO:0000313" key="3">
    <source>
        <dbReference type="Proteomes" id="UP001152795"/>
    </source>
</evidence>
<name>A0A7D9I0P3_PARCT</name>
<feature type="compositionally biased region" description="Polar residues" evidence="1">
    <location>
        <begin position="318"/>
        <end position="345"/>
    </location>
</feature>
<accession>A0A7D9I0P3</accession>
<evidence type="ECO:0000256" key="1">
    <source>
        <dbReference type="SAM" id="MobiDB-lite"/>
    </source>
</evidence>
<proteinExistence type="predicted"/>